<dbReference type="AlphaFoldDB" id="A0A4Q9GE94"/>
<gene>
    <name evidence="2" type="ORF">EYR15_14285</name>
</gene>
<feature type="compositionally biased region" description="Polar residues" evidence="1">
    <location>
        <begin position="1"/>
        <end position="13"/>
    </location>
</feature>
<dbReference type="EMBL" id="SIUB01000007">
    <property type="protein sequence ID" value="TBN48749.1"/>
    <property type="molecule type" value="Genomic_DNA"/>
</dbReference>
<accession>A0A4Q9GE94</accession>
<proteinExistence type="predicted"/>
<protein>
    <recommendedName>
        <fullName evidence="4">Tetratricopeptide repeat protein</fullName>
    </recommendedName>
</protein>
<feature type="region of interest" description="Disordered" evidence="1">
    <location>
        <begin position="1"/>
        <end position="22"/>
    </location>
</feature>
<dbReference type="Proteomes" id="UP000291613">
    <property type="component" value="Unassembled WGS sequence"/>
</dbReference>
<dbReference type="Gene3D" id="1.25.40.10">
    <property type="entry name" value="Tetratricopeptide repeat domain"/>
    <property type="match status" value="1"/>
</dbReference>
<dbReference type="SUPFAM" id="SSF48452">
    <property type="entry name" value="TPR-like"/>
    <property type="match status" value="1"/>
</dbReference>
<reference evidence="2 3" key="1">
    <citation type="submission" date="2019-02" db="EMBL/GenBank/DDBJ databases">
        <title>Hansschlegelia quercus sp. nov., a novel methylotrophic bacterium from buds of oak (Quercus robur L.).</title>
        <authorList>
            <person name="Agafonova N.V."/>
            <person name="Kaparullina E.N."/>
            <person name="Grouzdev D.S."/>
            <person name="Doronina N.V."/>
        </authorList>
    </citation>
    <scope>NUCLEOTIDE SEQUENCE [LARGE SCALE GENOMIC DNA]</scope>
    <source>
        <strain evidence="2 3">Dub</strain>
    </source>
</reference>
<name>A0A4Q9GE94_9HYPH</name>
<evidence type="ECO:0008006" key="4">
    <source>
        <dbReference type="Google" id="ProtNLM"/>
    </source>
</evidence>
<dbReference type="RefSeq" id="WP_165455509.1">
    <property type="nucleotide sequence ID" value="NZ_JBHSZR010000009.1"/>
</dbReference>
<dbReference type="InterPro" id="IPR011990">
    <property type="entry name" value="TPR-like_helical_dom_sf"/>
</dbReference>
<comment type="caution">
    <text evidence="2">The sequence shown here is derived from an EMBL/GenBank/DDBJ whole genome shotgun (WGS) entry which is preliminary data.</text>
</comment>
<keyword evidence="3" id="KW-1185">Reference proteome</keyword>
<evidence type="ECO:0000256" key="1">
    <source>
        <dbReference type="SAM" id="MobiDB-lite"/>
    </source>
</evidence>
<organism evidence="2 3">
    <name type="scientific">Hansschlegelia quercus</name>
    <dbReference type="NCBI Taxonomy" id="2528245"/>
    <lineage>
        <taxon>Bacteria</taxon>
        <taxon>Pseudomonadati</taxon>
        <taxon>Pseudomonadota</taxon>
        <taxon>Alphaproteobacteria</taxon>
        <taxon>Hyphomicrobiales</taxon>
        <taxon>Methylopilaceae</taxon>
        <taxon>Hansschlegelia</taxon>
    </lineage>
</organism>
<sequence>MSLVPQPSLTSENTHNEAPAEAPTIAGAKHAFAQGDREKTLRILDDLDSLHGPRAETYRFRASVYFFAGEYDRALSEIRVAIAHATGPTKGHPAPLIVMKAEILNRMGDNLGAMRALETVPAASRKGSFFRVLRECVRSRGEIPLFEAIAAPSFVSKDLTLSTSMNNYSILLREMGDARAGIAVARERFMKARRAFKFGRLSKPVEKPGWVDEAKACLADLKAHFAQGGVSFFLISGVFLGAVRDQAIIGHDKDIDVGVDETVSVERIKELFRHSETFVIREIPSKRSVYLMHCSGVKVDVFIHYLENGRYWHEGPKVRWWNTPFELESIAFLGDTYLSPKNKDLYLVENYGDWRTPVSEFETFVDTPNMEITSGDHMIWYYLTKLTDYYLQGRKPQLQRVWNALTERYRADDALKRAVEQVMETDYDAARRQRESKTHTVNVRTPALVIGRLIKKLTIGGARNL</sequence>
<evidence type="ECO:0000313" key="3">
    <source>
        <dbReference type="Proteomes" id="UP000291613"/>
    </source>
</evidence>
<evidence type="ECO:0000313" key="2">
    <source>
        <dbReference type="EMBL" id="TBN48749.1"/>
    </source>
</evidence>